<dbReference type="RefSeq" id="XP_018145815.1">
    <property type="nucleotide sequence ID" value="XM_018284356.1"/>
</dbReference>
<evidence type="ECO:0000313" key="1">
    <source>
        <dbReference type="EMBL" id="OAQ68965.1"/>
    </source>
</evidence>
<keyword evidence="2" id="KW-1185">Reference proteome</keyword>
<dbReference type="Proteomes" id="UP000078397">
    <property type="component" value="Unassembled WGS sequence"/>
</dbReference>
<sequence length="165" mass="18533">MMLMGAFVTRATVSGASPSRSPNSASLVRNEDGSCTSAGKVAETDRLLFNVDMITFTRARDAQNPPCLDWSSDGCTHVPDAKHGIFDFRASCRRHDFGYRNAKAQGRCSQHFKKRVDQNFKADMKRWCKDNVSWFWHPLKRAKCASAAEVYYGGVRELGNTAWCK</sequence>
<reference evidence="1 2" key="1">
    <citation type="journal article" date="2016" name="PLoS Pathog.">
        <title>Biosynthesis of antibiotic leucinostatins in bio-control fungus Purpureocillium lilacinum and their inhibition on phytophthora revealed by genome mining.</title>
        <authorList>
            <person name="Wang G."/>
            <person name="Liu Z."/>
            <person name="Lin R."/>
            <person name="Li E."/>
            <person name="Mao Z."/>
            <person name="Ling J."/>
            <person name="Yang Y."/>
            <person name="Yin W.B."/>
            <person name="Xie B."/>
        </authorList>
    </citation>
    <scope>NUCLEOTIDE SEQUENCE [LARGE SCALE GENOMIC DNA]</scope>
    <source>
        <strain evidence="1">170</strain>
    </source>
</reference>
<dbReference type="EMBL" id="LSBJ02000003">
    <property type="protein sequence ID" value="OAQ68965.1"/>
    <property type="molecule type" value="Genomic_DNA"/>
</dbReference>
<dbReference type="InterPro" id="IPR036444">
    <property type="entry name" value="PLipase_A2_dom_sf"/>
</dbReference>
<evidence type="ECO:0008006" key="3">
    <source>
        <dbReference type="Google" id="ProtNLM"/>
    </source>
</evidence>
<name>A0A179FTK9_METCM</name>
<protein>
    <recommendedName>
        <fullName evidence="3">Phospholipase A2</fullName>
    </recommendedName>
</protein>
<accession>A0A179FTK9</accession>
<dbReference type="SUPFAM" id="SSF48619">
    <property type="entry name" value="Phospholipase A2, PLA2"/>
    <property type="match status" value="1"/>
</dbReference>
<dbReference type="InterPro" id="IPR015141">
    <property type="entry name" value="PLipase_A2_prok/fun"/>
</dbReference>
<dbReference type="Gene3D" id="1.20.90.10">
    <property type="entry name" value="Phospholipase A2 domain"/>
    <property type="match status" value="1"/>
</dbReference>
<gene>
    <name evidence="1" type="ORF">VFPPC_05112</name>
</gene>
<evidence type="ECO:0000313" key="2">
    <source>
        <dbReference type="Proteomes" id="UP000078397"/>
    </source>
</evidence>
<dbReference type="GO" id="GO:0004623">
    <property type="term" value="F:phospholipase A2 activity"/>
    <property type="evidence" value="ECO:0007669"/>
    <property type="project" value="InterPro"/>
</dbReference>
<dbReference type="OrthoDB" id="5120271at2759"/>
<dbReference type="Pfam" id="PF09056">
    <property type="entry name" value="Phospholip_A2_3"/>
    <property type="match status" value="1"/>
</dbReference>
<comment type="caution">
    <text evidence="1">The sequence shown here is derived from an EMBL/GenBank/DDBJ whole genome shotgun (WGS) entry which is preliminary data.</text>
</comment>
<dbReference type="GeneID" id="28848350"/>
<dbReference type="GO" id="GO:0006644">
    <property type="term" value="P:phospholipid metabolic process"/>
    <property type="evidence" value="ECO:0007669"/>
    <property type="project" value="InterPro"/>
</dbReference>
<proteinExistence type="predicted"/>
<dbReference type="GO" id="GO:0050482">
    <property type="term" value="P:arachidonate secretion"/>
    <property type="evidence" value="ECO:0007669"/>
    <property type="project" value="InterPro"/>
</dbReference>
<dbReference type="AlphaFoldDB" id="A0A179FTK9"/>
<organism evidence="1 2">
    <name type="scientific">Pochonia chlamydosporia 170</name>
    <dbReference type="NCBI Taxonomy" id="1380566"/>
    <lineage>
        <taxon>Eukaryota</taxon>
        <taxon>Fungi</taxon>
        <taxon>Dikarya</taxon>
        <taxon>Ascomycota</taxon>
        <taxon>Pezizomycotina</taxon>
        <taxon>Sordariomycetes</taxon>
        <taxon>Hypocreomycetidae</taxon>
        <taxon>Hypocreales</taxon>
        <taxon>Clavicipitaceae</taxon>
        <taxon>Pochonia</taxon>
    </lineage>
</organism>
<dbReference type="KEGG" id="pchm:VFPPC_05112"/>